<dbReference type="Proteomes" id="UP000681967">
    <property type="component" value="Unassembled WGS sequence"/>
</dbReference>
<dbReference type="EMBL" id="CAJOBJ010174526">
    <property type="protein sequence ID" value="CAF4895659.1"/>
    <property type="molecule type" value="Genomic_DNA"/>
</dbReference>
<organism evidence="2 3">
    <name type="scientific">Rotaria magnacalcarata</name>
    <dbReference type="NCBI Taxonomy" id="392030"/>
    <lineage>
        <taxon>Eukaryota</taxon>
        <taxon>Metazoa</taxon>
        <taxon>Spiralia</taxon>
        <taxon>Gnathifera</taxon>
        <taxon>Rotifera</taxon>
        <taxon>Eurotatoria</taxon>
        <taxon>Bdelloidea</taxon>
        <taxon>Philodinida</taxon>
        <taxon>Philodinidae</taxon>
        <taxon>Rotaria</taxon>
    </lineage>
</organism>
<evidence type="ECO:0000313" key="3">
    <source>
        <dbReference type="Proteomes" id="UP000681720"/>
    </source>
</evidence>
<evidence type="ECO:0000313" key="2">
    <source>
        <dbReference type="EMBL" id="CAF4895659.1"/>
    </source>
</evidence>
<dbReference type="Proteomes" id="UP000681720">
    <property type="component" value="Unassembled WGS sequence"/>
</dbReference>
<accession>A0A8S3C779</accession>
<name>A0A8S3C779_9BILA</name>
<dbReference type="EMBL" id="CAJOBH010133936">
    <property type="protein sequence ID" value="CAF4772399.1"/>
    <property type="molecule type" value="Genomic_DNA"/>
</dbReference>
<proteinExistence type="predicted"/>
<gene>
    <name evidence="1" type="ORF">BYL167_LOCUS46967</name>
    <name evidence="2" type="ORF">GIL414_LOCUS51562</name>
</gene>
<reference evidence="2" key="1">
    <citation type="submission" date="2021-02" db="EMBL/GenBank/DDBJ databases">
        <authorList>
            <person name="Nowell W R."/>
        </authorList>
    </citation>
    <scope>NUCLEOTIDE SEQUENCE</scope>
</reference>
<protein>
    <submittedName>
        <fullName evidence="2">Uncharacterized protein</fullName>
    </submittedName>
</protein>
<comment type="caution">
    <text evidence="2">The sequence shown here is derived from an EMBL/GenBank/DDBJ whole genome shotgun (WGS) entry which is preliminary data.</text>
</comment>
<sequence>MSDNETFCCRADVLETGETRDFPITVIISKSVTQPRISCANPCAIEKKTAT</sequence>
<feature type="non-terminal residue" evidence="2">
    <location>
        <position position="1"/>
    </location>
</feature>
<evidence type="ECO:0000313" key="1">
    <source>
        <dbReference type="EMBL" id="CAF4772399.1"/>
    </source>
</evidence>
<dbReference type="AlphaFoldDB" id="A0A8S3C779"/>